<feature type="compositionally biased region" description="Basic and acidic residues" evidence="1">
    <location>
        <begin position="33"/>
        <end position="46"/>
    </location>
</feature>
<organism evidence="2 3">
    <name type="scientific">Phaeobacter gallaeciensis</name>
    <dbReference type="NCBI Taxonomy" id="60890"/>
    <lineage>
        <taxon>Bacteria</taxon>
        <taxon>Pseudomonadati</taxon>
        <taxon>Pseudomonadota</taxon>
        <taxon>Alphaproteobacteria</taxon>
        <taxon>Rhodobacterales</taxon>
        <taxon>Roseobacteraceae</taxon>
        <taxon>Phaeobacter</taxon>
    </lineage>
</organism>
<keyword evidence="3" id="KW-1185">Reference proteome</keyword>
<reference evidence="2 3" key="1">
    <citation type="submission" date="2016-04" db="EMBL/GenBank/DDBJ databases">
        <authorList>
            <person name="Evans L.H."/>
            <person name="Alamgir A."/>
            <person name="Owens N."/>
            <person name="Weber N.D."/>
            <person name="Virtaneva K."/>
            <person name="Barbian K."/>
            <person name="Babar A."/>
            <person name="Rosenke K."/>
        </authorList>
    </citation>
    <scope>NUCLEOTIDE SEQUENCE [LARGE SCALE GENOMIC DNA]</scope>
    <source>
        <strain evidence="2 3">JL2886</strain>
    </source>
</reference>
<feature type="region of interest" description="Disordered" evidence="1">
    <location>
        <begin position="1"/>
        <end position="46"/>
    </location>
</feature>
<protein>
    <submittedName>
        <fullName evidence="2">Uncharacterized protein</fullName>
    </submittedName>
</protein>
<dbReference type="Proteomes" id="UP000092565">
    <property type="component" value="Chromosome"/>
</dbReference>
<proteinExistence type="predicted"/>
<dbReference type="AlphaFoldDB" id="A0A1B0ZW14"/>
<evidence type="ECO:0000313" key="2">
    <source>
        <dbReference type="EMBL" id="ANP38241.1"/>
    </source>
</evidence>
<dbReference type="EMBL" id="CP015124">
    <property type="protein sequence ID" value="ANP38241.1"/>
    <property type="molecule type" value="Genomic_DNA"/>
</dbReference>
<evidence type="ECO:0000313" key="3">
    <source>
        <dbReference type="Proteomes" id="UP000092565"/>
    </source>
</evidence>
<gene>
    <name evidence="2" type="ORF">JL2886_03362</name>
</gene>
<sequence>MAPQRRPRRAEGGAPRPTRLAGSRSDGAQRGQEPLRRRGERAKTGI</sequence>
<name>A0A1B0ZW14_9RHOB</name>
<evidence type="ECO:0000256" key="1">
    <source>
        <dbReference type="SAM" id="MobiDB-lite"/>
    </source>
</evidence>
<accession>A0A1B0ZW14</accession>